<feature type="domain" description="DUF4301" evidence="1">
    <location>
        <begin position="3"/>
        <end position="505"/>
    </location>
</feature>
<dbReference type="EMBL" id="FNBA01000001">
    <property type="protein sequence ID" value="SDE42649.1"/>
    <property type="molecule type" value="Genomic_DNA"/>
</dbReference>
<dbReference type="Pfam" id="PF14134">
    <property type="entry name" value="DUF4301"/>
    <property type="match status" value="1"/>
</dbReference>
<organism evidence="2 3">
    <name type="scientific">Ulvibacter litoralis</name>
    <dbReference type="NCBI Taxonomy" id="227084"/>
    <lineage>
        <taxon>Bacteria</taxon>
        <taxon>Pseudomonadati</taxon>
        <taxon>Bacteroidota</taxon>
        <taxon>Flavobacteriia</taxon>
        <taxon>Flavobacteriales</taxon>
        <taxon>Flavobacteriaceae</taxon>
        <taxon>Ulvibacter</taxon>
    </lineage>
</organism>
<dbReference type="STRING" id="227084.SAMN05421855_101560"/>
<reference evidence="2 3" key="1">
    <citation type="submission" date="2016-10" db="EMBL/GenBank/DDBJ databases">
        <authorList>
            <person name="de Groot N.N."/>
        </authorList>
    </citation>
    <scope>NUCLEOTIDE SEQUENCE [LARGE SCALE GENOMIC DNA]</scope>
    <source>
        <strain evidence="2 3">DSM 16195</strain>
    </source>
</reference>
<dbReference type="InterPro" id="IPR025393">
    <property type="entry name" value="DUF4301"/>
</dbReference>
<evidence type="ECO:0000313" key="3">
    <source>
        <dbReference type="Proteomes" id="UP000199321"/>
    </source>
</evidence>
<accession>A0A1G7CTM8</accession>
<proteinExistence type="predicted"/>
<evidence type="ECO:0000259" key="1">
    <source>
        <dbReference type="Pfam" id="PF14134"/>
    </source>
</evidence>
<evidence type="ECO:0000313" key="2">
    <source>
        <dbReference type="EMBL" id="SDE42649.1"/>
    </source>
</evidence>
<dbReference type="AlphaFoldDB" id="A0A1G7CTM8"/>
<sequence length="509" mass="57946">MLTNKDLEQIERHGLCLEQIEGQIETFKRGIPYATIVTAASVGNGIEVIGESDQQKLVALFESRKVDLDLVKFVPASGAATRMFRFLHEFLDHFNPETDRLNSYLKKERNKQMAIFIKSLKDFAFVNTVRKKIRENYPEYRHGTKEMRAYLFVNMMLGRKGLNFNSLPKGLIPFHKYTKYSTTAFEEQLYEAAFYASAGDEAFLHFTFAEKHVPFFKAEFEGVKKRVSKKTKTEFHISYSFQKKETDTIAVNLKNEPLRDRDGNLIFRPSGHGALIENLNDVDGDIIFIKNIDNVVTEELVDKTAYYKKVLAGKLLWLQDKVFGYLNMLLNSDYTEESLREIKSFLWNALNIKDIPSTAEAIITILNRPIRICGMVKNTGAPGGGPFWVKDAYGETSLQIVELSQIDLQDEHQKAIASEATHFNPVDIVCGVRDYTGKKFDLTRFTDPFSGFITNKSQDGVPLKALELPGLWNGAMANWNTAFVEVPQITFNPVKTVNDLLTKEHSPTL</sequence>
<dbReference type="OrthoDB" id="5572060at2"/>
<dbReference type="InterPro" id="IPR029044">
    <property type="entry name" value="Nucleotide-diphossugar_trans"/>
</dbReference>
<keyword evidence="3" id="KW-1185">Reference proteome</keyword>
<name>A0A1G7CTM8_9FLAO</name>
<dbReference type="SUPFAM" id="SSF53448">
    <property type="entry name" value="Nucleotide-diphospho-sugar transferases"/>
    <property type="match status" value="1"/>
</dbReference>
<dbReference type="RefSeq" id="WP_093140194.1">
    <property type="nucleotide sequence ID" value="NZ_BMWO01000001.1"/>
</dbReference>
<gene>
    <name evidence="2" type="ORF">SAMN05421855_101560</name>
</gene>
<dbReference type="Proteomes" id="UP000199321">
    <property type="component" value="Unassembled WGS sequence"/>
</dbReference>
<protein>
    <recommendedName>
        <fullName evidence="1">DUF4301 domain-containing protein</fullName>
    </recommendedName>
</protein>